<protein>
    <submittedName>
        <fullName evidence="1">Uncharacterized protein</fullName>
    </submittedName>
</protein>
<accession>A0A177V017</accession>
<evidence type="ECO:0000313" key="1">
    <source>
        <dbReference type="EMBL" id="KAE8250998.1"/>
    </source>
</evidence>
<dbReference type="EMBL" id="LWDD02001222">
    <property type="protein sequence ID" value="KAE8250998.1"/>
    <property type="molecule type" value="Genomic_DNA"/>
</dbReference>
<dbReference type="Proteomes" id="UP000077671">
    <property type="component" value="Unassembled WGS sequence"/>
</dbReference>
<dbReference type="AlphaFoldDB" id="A0A177V017"/>
<comment type="caution">
    <text evidence="1">The sequence shown here is derived from an EMBL/GenBank/DDBJ whole genome shotgun (WGS) entry which is preliminary data.</text>
</comment>
<gene>
    <name evidence="1" type="ORF">A4X03_0g6423</name>
</gene>
<name>A0A177V017_9BASI</name>
<sequence length="169" mass="19051">MPEVREHLVLLQRLGKLDNNRYPSGVQSQIASPKYSFGRRGRAMIAMAKRTAEDADRRSTSLSMNMTTLTNARCPSFSGDSGLLYLAYSSIEGRRAWLPTLDRPQRPNHRFPKNTTIIKEPPPLSTVERWGRGGGMLGLSRTHDSAQLSSAYTTRMLRVPSARDWQECK</sequence>
<reference evidence="1" key="1">
    <citation type="submission" date="2016-04" db="EMBL/GenBank/DDBJ databases">
        <authorList>
            <person name="Nguyen H.D."/>
            <person name="Kesanakurti P."/>
            <person name="Cullis J."/>
            <person name="Levesque C.A."/>
            <person name="Hambleton S."/>
        </authorList>
    </citation>
    <scope>NUCLEOTIDE SEQUENCE</scope>
    <source>
        <strain evidence="1">DAOMC 238032</strain>
    </source>
</reference>
<proteinExistence type="predicted"/>
<reference evidence="1" key="2">
    <citation type="journal article" date="2019" name="IMA Fungus">
        <title>Genome sequencing and comparison of five Tilletia species to identify candidate genes for the detection of regulated species infecting wheat.</title>
        <authorList>
            <person name="Nguyen H.D.T."/>
            <person name="Sultana T."/>
            <person name="Kesanakurti P."/>
            <person name="Hambleton S."/>
        </authorList>
    </citation>
    <scope>NUCLEOTIDE SEQUENCE</scope>
    <source>
        <strain evidence="1">DAOMC 238032</strain>
    </source>
</reference>
<organism evidence="1 2">
    <name type="scientific">Tilletia caries</name>
    <name type="common">wheat bunt fungus</name>
    <dbReference type="NCBI Taxonomy" id="13290"/>
    <lineage>
        <taxon>Eukaryota</taxon>
        <taxon>Fungi</taxon>
        <taxon>Dikarya</taxon>
        <taxon>Basidiomycota</taxon>
        <taxon>Ustilaginomycotina</taxon>
        <taxon>Exobasidiomycetes</taxon>
        <taxon>Tilletiales</taxon>
        <taxon>Tilletiaceae</taxon>
        <taxon>Tilletia</taxon>
    </lineage>
</organism>
<evidence type="ECO:0000313" key="2">
    <source>
        <dbReference type="Proteomes" id="UP000077671"/>
    </source>
</evidence>